<proteinExistence type="predicted"/>
<organism evidence="1 2">
    <name type="scientific">Salmonella enterica subsp. enterica serovar Uganda str. R8-3404</name>
    <dbReference type="NCBI Taxonomy" id="913083"/>
    <lineage>
        <taxon>Bacteria</taxon>
        <taxon>Pseudomonadati</taxon>
        <taxon>Pseudomonadota</taxon>
        <taxon>Gammaproteobacteria</taxon>
        <taxon>Enterobacterales</taxon>
        <taxon>Enterobacteriaceae</taxon>
        <taxon>Salmonella</taxon>
    </lineage>
</organism>
<evidence type="ECO:0008006" key="3">
    <source>
        <dbReference type="Google" id="ProtNLM"/>
    </source>
</evidence>
<protein>
    <recommendedName>
        <fullName evidence="3">DUF4102 domain-containing protein</fullName>
    </recommendedName>
</protein>
<dbReference type="EMBL" id="AFCV01000453">
    <property type="protein sequence ID" value="EHC93416.1"/>
    <property type="molecule type" value="Genomic_DNA"/>
</dbReference>
<gene>
    <name evidence="1" type="ORF">LTSEUGA_1691</name>
</gene>
<accession>A0A6C8H5R1</accession>
<dbReference type="AlphaFoldDB" id="A0A6C8H5R1"/>
<reference evidence="1 2" key="1">
    <citation type="journal article" date="2011" name="BMC Genomics">
        <title>Genome sequencing reveals diversification of virulence factor content and possible host adaptation in distinct subpopulations of Salmonella enterica.</title>
        <authorList>
            <person name="den Bakker H.C."/>
            <person name="Moreno Switt A.I."/>
            <person name="Govoni G."/>
            <person name="Cummings C.A."/>
            <person name="Ranieri M.L."/>
            <person name="Degoricija L."/>
            <person name="Hoelzer K."/>
            <person name="Rodriguez-Rivera L.D."/>
            <person name="Brown S."/>
            <person name="Bolchacova E."/>
            <person name="Furtado M.R."/>
            <person name="Wiedmann M."/>
        </authorList>
    </citation>
    <scope>NUCLEOTIDE SEQUENCE [LARGE SCALE GENOMIC DNA]</scope>
    <source>
        <strain evidence="1 2">R8-3404</strain>
    </source>
</reference>
<dbReference type="Proteomes" id="UP000003915">
    <property type="component" value="Unassembled WGS sequence"/>
</dbReference>
<evidence type="ECO:0000313" key="1">
    <source>
        <dbReference type="EMBL" id="EHC93416.1"/>
    </source>
</evidence>
<comment type="caution">
    <text evidence="1">The sequence shown here is derived from an EMBL/GenBank/DDBJ whole genome shotgun (WGS) entry which is preliminary data.</text>
</comment>
<sequence length="38" mass="4222">MSLTDTKVKNARPAEKAVKLADGFGLYRFKILAVRLSL</sequence>
<name>A0A6C8H5R1_SALET</name>
<evidence type="ECO:0000313" key="2">
    <source>
        <dbReference type="Proteomes" id="UP000003915"/>
    </source>
</evidence>